<keyword evidence="12" id="KW-0067">ATP-binding</keyword>
<evidence type="ECO:0000256" key="4">
    <source>
        <dbReference type="ARBA" id="ARBA00022664"/>
    </source>
</evidence>
<dbReference type="PANTHER" id="PTHR13954:SF6">
    <property type="entry name" value="NON-SPECIFIC SERINE_THREONINE PROTEIN KINASE"/>
    <property type="match status" value="1"/>
</dbReference>
<keyword evidence="18" id="KW-0325">Glycoprotein</keyword>
<comment type="catalytic activity">
    <reaction evidence="22">
        <text>L-threonyl-[protein] + ATP = O-phospho-L-threonyl-[protein] + ADP + H(+)</text>
        <dbReference type="Rhea" id="RHEA:46608"/>
        <dbReference type="Rhea" id="RHEA-COMP:11060"/>
        <dbReference type="Rhea" id="RHEA-COMP:11605"/>
        <dbReference type="ChEBI" id="CHEBI:15378"/>
        <dbReference type="ChEBI" id="CHEBI:30013"/>
        <dbReference type="ChEBI" id="CHEBI:30616"/>
        <dbReference type="ChEBI" id="CHEBI:61977"/>
        <dbReference type="ChEBI" id="CHEBI:456216"/>
        <dbReference type="EC" id="2.7.11.1"/>
    </reaction>
</comment>
<keyword evidence="28" id="KW-1185">Reference proteome</keyword>
<dbReference type="FunFam" id="1.10.510.10:FF:000463">
    <property type="entry name" value="Serine/threonine-protein kinase/endoribonuclease IRE1a"/>
    <property type="match status" value="1"/>
</dbReference>
<keyword evidence="14" id="KW-0805">Transcription regulation</keyword>
<evidence type="ECO:0000256" key="21">
    <source>
        <dbReference type="ARBA" id="ARBA00023268"/>
    </source>
</evidence>
<dbReference type="Gene3D" id="1.20.1440.180">
    <property type="entry name" value="KEN domain"/>
    <property type="match status" value="1"/>
</dbReference>
<dbReference type="GO" id="GO:0051082">
    <property type="term" value="F:unfolded protein binding"/>
    <property type="evidence" value="ECO:0007669"/>
    <property type="project" value="TreeGrafter"/>
</dbReference>
<dbReference type="PROSITE" id="PS50011">
    <property type="entry name" value="PROTEIN_KINASE_DOM"/>
    <property type="match status" value="1"/>
</dbReference>
<dbReference type="AlphaFoldDB" id="A0A7I8K2F9"/>
<dbReference type="GO" id="GO:0006397">
    <property type="term" value="P:mRNA processing"/>
    <property type="evidence" value="ECO:0007669"/>
    <property type="project" value="UniProtKB-KW"/>
</dbReference>
<dbReference type="PROSITE" id="PS00108">
    <property type="entry name" value="PROTEIN_KINASE_ST"/>
    <property type="match status" value="1"/>
</dbReference>
<dbReference type="EC" id="2.7.11.1" evidence="2"/>
<dbReference type="FunFam" id="3.30.200.20:FF:000077">
    <property type="entry name" value="Putative Serine/threonine-protein kinase/endoribonuclease IRE1"/>
    <property type="match status" value="1"/>
</dbReference>
<dbReference type="CDD" id="cd10422">
    <property type="entry name" value="RNase_Ire1"/>
    <property type="match status" value="1"/>
</dbReference>
<evidence type="ECO:0000256" key="2">
    <source>
        <dbReference type="ARBA" id="ARBA00012513"/>
    </source>
</evidence>
<dbReference type="InterPro" id="IPR000719">
    <property type="entry name" value="Prot_kinase_dom"/>
</dbReference>
<keyword evidence="17" id="KW-0804">Transcription</keyword>
<evidence type="ECO:0000256" key="11">
    <source>
        <dbReference type="ARBA" id="ARBA00022824"/>
    </source>
</evidence>
<comment type="subunit">
    <text evidence="24">Homodimer; disulfide-linked. Dimer formation is driven by hydrophobic interactions within the N-terminal luminal domains and stabilized by disulfide bridges.</text>
</comment>
<keyword evidence="15" id="KW-0472">Membrane</keyword>
<evidence type="ECO:0000256" key="24">
    <source>
        <dbReference type="ARBA" id="ARBA00065357"/>
    </source>
</evidence>
<proteinExistence type="predicted"/>
<evidence type="ECO:0000256" key="12">
    <source>
        <dbReference type="ARBA" id="ARBA00022840"/>
    </source>
</evidence>
<dbReference type="PROSITE" id="PS51392">
    <property type="entry name" value="KEN"/>
    <property type="match status" value="1"/>
</dbReference>
<dbReference type="InterPro" id="IPR008271">
    <property type="entry name" value="Ser/Thr_kinase_AS"/>
</dbReference>
<dbReference type="Gene3D" id="1.10.510.10">
    <property type="entry name" value="Transferase(Phosphotransferase) domain 1"/>
    <property type="match status" value="1"/>
</dbReference>
<evidence type="ECO:0000256" key="5">
    <source>
        <dbReference type="ARBA" id="ARBA00022679"/>
    </source>
</evidence>
<evidence type="ECO:0000256" key="17">
    <source>
        <dbReference type="ARBA" id="ARBA00023163"/>
    </source>
</evidence>
<dbReference type="SMART" id="SM00220">
    <property type="entry name" value="S_TKc"/>
    <property type="match status" value="1"/>
</dbReference>
<dbReference type="GO" id="GO:0008380">
    <property type="term" value="P:RNA splicing"/>
    <property type="evidence" value="ECO:0007669"/>
    <property type="project" value="UniProtKB-KW"/>
</dbReference>
<dbReference type="InterPro" id="IPR011009">
    <property type="entry name" value="Kinase-like_dom_sf"/>
</dbReference>
<keyword evidence="11" id="KW-0256">Endoplasmic reticulum</keyword>
<gene>
    <name evidence="27" type="ORF">SI8410_02002569</name>
</gene>
<keyword evidence="10" id="KW-0378">Hydrolase</keyword>
<protein>
    <recommendedName>
        <fullName evidence="2">non-specific serine/threonine protein kinase</fullName>
        <ecNumber evidence="2">2.7.11.1</ecNumber>
    </recommendedName>
</protein>
<dbReference type="InterPro" id="IPR045133">
    <property type="entry name" value="IRE1/2-like"/>
</dbReference>
<dbReference type="InterPro" id="IPR038357">
    <property type="entry name" value="KEN_sf"/>
</dbReference>
<sequence length="443" mass="50860">MSFSRVDECFEGRRIGKLFLSNIEIAKGSNGTVVLEGVYGGRPVAVKRLVRAHHDVAFKEIENLIASDQHSNIVRWFGVEYDTDFVYIALERCTCSLNDLILVCSDSSVPASPYQTQIQNQKTEYKISLKGIDGVVELWKPDGCPTPQLLKIMRDVVSGLAHLHELGIIHRDIKPQNVLITNNRCLSAKLSDMGISKRLPQDMSSLGHHATGSGSSGWQAPEQLLHGRQTRAVDLFSLGCVLFFCITKGRHPFGSHYERDSNVINNRVDLFLVEHIPEAVHLFSILLDRDPEKRPRAAEVLQHPLFWSPEMRLSFLRDTSDRVELEERESDSQLLRALESIGQAAFGGRWGNKLEAPFIMDISRYRRYRFESTRDLLRVIRNKLNHYMELPRALQELLGSVPDGFDKYFSTRFPRLLMEVYKVMYWHCRDDDSFRKYFKSTEN</sequence>
<comment type="catalytic activity">
    <reaction evidence="23">
        <text>L-seryl-[protein] + ATP = O-phospho-L-seryl-[protein] + ADP + H(+)</text>
        <dbReference type="Rhea" id="RHEA:17989"/>
        <dbReference type="Rhea" id="RHEA-COMP:9863"/>
        <dbReference type="Rhea" id="RHEA-COMP:11604"/>
        <dbReference type="ChEBI" id="CHEBI:15378"/>
        <dbReference type="ChEBI" id="CHEBI:29999"/>
        <dbReference type="ChEBI" id="CHEBI:30616"/>
        <dbReference type="ChEBI" id="CHEBI:83421"/>
        <dbReference type="ChEBI" id="CHEBI:456216"/>
        <dbReference type="EC" id="2.7.11.1"/>
    </reaction>
</comment>
<feature type="domain" description="KEN" evidence="26">
    <location>
        <begin position="309"/>
        <end position="440"/>
    </location>
</feature>
<evidence type="ECO:0000259" key="26">
    <source>
        <dbReference type="PROSITE" id="PS51392"/>
    </source>
</evidence>
<dbReference type="Pfam" id="PF06479">
    <property type="entry name" value="Ribonuc_2-5A"/>
    <property type="match status" value="1"/>
</dbReference>
<dbReference type="GO" id="GO:0016787">
    <property type="term" value="F:hydrolase activity"/>
    <property type="evidence" value="ECO:0007669"/>
    <property type="project" value="UniProtKB-KW"/>
</dbReference>
<dbReference type="GO" id="GO:0036498">
    <property type="term" value="P:IRE1-mediated unfolded protein response"/>
    <property type="evidence" value="ECO:0007669"/>
    <property type="project" value="TreeGrafter"/>
</dbReference>
<dbReference type="SMART" id="SM00580">
    <property type="entry name" value="PUG"/>
    <property type="match status" value="1"/>
</dbReference>
<evidence type="ECO:0000256" key="19">
    <source>
        <dbReference type="ARBA" id="ARBA00023187"/>
    </source>
</evidence>
<dbReference type="Proteomes" id="UP000663760">
    <property type="component" value="Chromosome 2"/>
</dbReference>
<evidence type="ECO:0000256" key="14">
    <source>
        <dbReference type="ARBA" id="ARBA00023015"/>
    </source>
</evidence>
<evidence type="ECO:0000256" key="22">
    <source>
        <dbReference type="ARBA" id="ARBA00047899"/>
    </source>
</evidence>
<evidence type="ECO:0000256" key="18">
    <source>
        <dbReference type="ARBA" id="ARBA00023180"/>
    </source>
</evidence>
<reference evidence="27" key="1">
    <citation type="submission" date="2020-02" db="EMBL/GenBank/DDBJ databases">
        <authorList>
            <person name="Scholz U."/>
            <person name="Mascher M."/>
            <person name="Fiebig A."/>
        </authorList>
    </citation>
    <scope>NUCLEOTIDE SEQUENCE</scope>
</reference>
<evidence type="ECO:0000259" key="25">
    <source>
        <dbReference type="PROSITE" id="PS50011"/>
    </source>
</evidence>
<keyword evidence="13" id="KW-1133">Transmembrane helix</keyword>
<dbReference type="GO" id="GO:0005524">
    <property type="term" value="F:ATP binding"/>
    <property type="evidence" value="ECO:0007669"/>
    <property type="project" value="UniProtKB-KW"/>
</dbReference>
<keyword evidence="6" id="KW-0812">Transmembrane</keyword>
<evidence type="ECO:0000313" key="28">
    <source>
        <dbReference type="Proteomes" id="UP000663760"/>
    </source>
</evidence>
<dbReference type="InterPro" id="IPR010513">
    <property type="entry name" value="KEN_dom"/>
</dbReference>
<keyword evidence="19" id="KW-0508">mRNA splicing</keyword>
<keyword evidence="3" id="KW-0723">Serine/threonine-protein kinase</keyword>
<evidence type="ECO:0000256" key="8">
    <source>
        <dbReference type="ARBA" id="ARBA00022741"/>
    </source>
</evidence>
<evidence type="ECO:0000256" key="23">
    <source>
        <dbReference type="ARBA" id="ARBA00048679"/>
    </source>
</evidence>
<name>A0A7I8K2F9_SPIIN</name>
<dbReference type="SUPFAM" id="SSF56112">
    <property type="entry name" value="Protein kinase-like (PK-like)"/>
    <property type="match status" value="1"/>
</dbReference>
<keyword evidence="5" id="KW-0808">Transferase</keyword>
<keyword evidence="4" id="KW-0507">mRNA processing</keyword>
<evidence type="ECO:0000256" key="13">
    <source>
        <dbReference type="ARBA" id="ARBA00022989"/>
    </source>
</evidence>
<dbReference type="FunFam" id="1.20.1440.180:FF:000002">
    <property type="entry name" value="Serine/threonine-protein kinase/endoribonuclease IRE1"/>
    <property type="match status" value="1"/>
</dbReference>
<evidence type="ECO:0000313" key="27">
    <source>
        <dbReference type="EMBL" id="CAA7391223.1"/>
    </source>
</evidence>
<keyword evidence="21" id="KW-0511">Multifunctional enzyme</keyword>
<evidence type="ECO:0000256" key="10">
    <source>
        <dbReference type="ARBA" id="ARBA00022801"/>
    </source>
</evidence>
<keyword evidence="8" id="KW-0547">Nucleotide-binding</keyword>
<feature type="domain" description="Protein kinase" evidence="25">
    <location>
        <begin position="19"/>
        <end position="306"/>
    </location>
</feature>
<evidence type="ECO:0000256" key="6">
    <source>
        <dbReference type="ARBA" id="ARBA00022692"/>
    </source>
</evidence>
<dbReference type="GO" id="GO:1990604">
    <property type="term" value="C:IRE1-TRAF2-ASK1 complex"/>
    <property type="evidence" value="ECO:0007669"/>
    <property type="project" value="TreeGrafter"/>
</dbReference>
<evidence type="ECO:0000256" key="16">
    <source>
        <dbReference type="ARBA" id="ARBA00023157"/>
    </source>
</evidence>
<evidence type="ECO:0000256" key="15">
    <source>
        <dbReference type="ARBA" id="ARBA00023136"/>
    </source>
</evidence>
<dbReference type="OrthoDB" id="63989at2759"/>
<organism evidence="27 28">
    <name type="scientific">Spirodela intermedia</name>
    <name type="common">Intermediate duckweed</name>
    <dbReference type="NCBI Taxonomy" id="51605"/>
    <lineage>
        <taxon>Eukaryota</taxon>
        <taxon>Viridiplantae</taxon>
        <taxon>Streptophyta</taxon>
        <taxon>Embryophyta</taxon>
        <taxon>Tracheophyta</taxon>
        <taxon>Spermatophyta</taxon>
        <taxon>Magnoliopsida</taxon>
        <taxon>Liliopsida</taxon>
        <taxon>Araceae</taxon>
        <taxon>Lemnoideae</taxon>
        <taxon>Spirodela</taxon>
    </lineage>
</organism>
<evidence type="ECO:0000256" key="9">
    <source>
        <dbReference type="ARBA" id="ARBA00022777"/>
    </source>
</evidence>
<dbReference type="Pfam" id="PF00069">
    <property type="entry name" value="Pkinase"/>
    <property type="match status" value="1"/>
</dbReference>
<comment type="subcellular location">
    <subcellularLocation>
        <location evidence="1">Endoplasmic reticulum membrane</location>
        <topology evidence="1">Single-pass type I membrane protein</topology>
    </subcellularLocation>
</comment>
<dbReference type="PANTHER" id="PTHR13954">
    <property type="entry name" value="IRE1-RELATED"/>
    <property type="match status" value="1"/>
</dbReference>
<dbReference type="GO" id="GO:0004521">
    <property type="term" value="F:RNA endonuclease activity"/>
    <property type="evidence" value="ECO:0007669"/>
    <property type="project" value="InterPro"/>
</dbReference>
<evidence type="ECO:0000256" key="1">
    <source>
        <dbReference type="ARBA" id="ARBA00004115"/>
    </source>
</evidence>
<keyword evidence="7" id="KW-0732">Signal</keyword>
<keyword evidence="16" id="KW-1015">Disulfide bond</keyword>
<keyword evidence="20" id="KW-0834">Unfolded protein response</keyword>
<keyword evidence="9" id="KW-0418">Kinase</keyword>
<dbReference type="GO" id="GO:0004674">
    <property type="term" value="F:protein serine/threonine kinase activity"/>
    <property type="evidence" value="ECO:0007669"/>
    <property type="project" value="UniProtKB-KW"/>
</dbReference>
<evidence type="ECO:0000256" key="7">
    <source>
        <dbReference type="ARBA" id="ARBA00022729"/>
    </source>
</evidence>
<evidence type="ECO:0000256" key="3">
    <source>
        <dbReference type="ARBA" id="ARBA00022527"/>
    </source>
</evidence>
<dbReference type="Gene3D" id="3.30.200.20">
    <property type="entry name" value="Phosphorylase Kinase, domain 1"/>
    <property type="match status" value="1"/>
</dbReference>
<evidence type="ECO:0000256" key="20">
    <source>
        <dbReference type="ARBA" id="ARBA00023230"/>
    </source>
</evidence>
<accession>A0A7I8K2F9</accession>
<dbReference type="EMBL" id="LR746265">
    <property type="protein sequence ID" value="CAA7391223.1"/>
    <property type="molecule type" value="Genomic_DNA"/>
</dbReference>